<evidence type="ECO:0000313" key="1">
    <source>
        <dbReference type="EMBL" id="GAH40051.1"/>
    </source>
</evidence>
<evidence type="ECO:0008006" key="2">
    <source>
        <dbReference type="Google" id="ProtNLM"/>
    </source>
</evidence>
<organism evidence="1">
    <name type="scientific">marine sediment metagenome</name>
    <dbReference type="NCBI Taxonomy" id="412755"/>
    <lineage>
        <taxon>unclassified sequences</taxon>
        <taxon>metagenomes</taxon>
        <taxon>ecological metagenomes</taxon>
    </lineage>
</organism>
<reference evidence="1" key="1">
    <citation type="journal article" date="2014" name="Front. Microbiol.">
        <title>High frequency of phylogenetically diverse reductive dehalogenase-homologous genes in deep subseafloor sedimentary metagenomes.</title>
        <authorList>
            <person name="Kawai M."/>
            <person name="Futagami T."/>
            <person name="Toyoda A."/>
            <person name="Takaki Y."/>
            <person name="Nishi S."/>
            <person name="Hori S."/>
            <person name="Arai W."/>
            <person name="Tsubouchi T."/>
            <person name="Morono Y."/>
            <person name="Uchiyama I."/>
            <person name="Ito T."/>
            <person name="Fujiyama A."/>
            <person name="Inagaki F."/>
            <person name="Takami H."/>
        </authorList>
    </citation>
    <scope>NUCLEOTIDE SEQUENCE</scope>
    <source>
        <strain evidence="1">Expedition CK06-06</strain>
    </source>
</reference>
<proteinExistence type="predicted"/>
<feature type="non-terminal residue" evidence="1">
    <location>
        <position position="295"/>
    </location>
</feature>
<name>X1F352_9ZZZZ</name>
<accession>X1F352</accession>
<dbReference type="EMBL" id="BARU01007012">
    <property type="protein sequence ID" value="GAH40051.1"/>
    <property type="molecule type" value="Genomic_DNA"/>
</dbReference>
<sequence length="295" mass="31179">MAHAYTPGLKVTANSIVKKERRLPIKGKVLVKVGDEVTASNIVATTSLPGAVEPLNLAGKLGVPPSDIREYLVKTKGDSLEEGEIIAKTRGLFGLFKTVIKSPIKGTLENISDITGQLILRAPPKKVEIDAYIDGKVVEVIENEGVVIETVATFVQGIFGIGGEAKGVIKKIASSPDDVISTDMIKKEHEGKILIGGSFVDSNTLKQAANYGVSGIVVGGIDDQDLRNFLGYDIGVAITGSEDIGVTLVITEGFGKMNMAERTFDLLCAQNGKKASINGATQIRAGVLRPEIVIP</sequence>
<dbReference type="AlphaFoldDB" id="X1F352"/>
<protein>
    <recommendedName>
        <fullName evidence="2">RnfC Barrel sandwich hybrid domain-containing protein</fullName>
    </recommendedName>
</protein>
<gene>
    <name evidence="1" type="ORF">S03H2_13823</name>
</gene>
<comment type="caution">
    <text evidence="1">The sequence shown here is derived from an EMBL/GenBank/DDBJ whole genome shotgun (WGS) entry which is preliminary data.</text>
</comment>